<feature type="domain" description="Core-binding (CB)" evidence="7">
    <location>
        <begin position="4"/>
        <end position="89"/>
    </location>
</feature>
<evidence type="ECO:0000256" key="1">
    <source>
        <dbReference type="ARBA" id="ARBA00008857"/>
    </source>
</evidence>
<accession>A0A1F7X9Y2</accession>
<evidence type="ECO:0000313" key="8">
    <source>
        <dbReference type="EMBL" id="OGM11773.1"/>
    </source>
</evidence>
<comment type="caution">
    <text evidence="8">The sequence shown here is derived from an EMBL/GenBank/DDBJ whole genome shotgun (WGS) entry which is preliminary data.</text>
</comment>
<evidence type="ECO:0000256" key="3">
    <source>
        <dbReference type="ARBA" id="ARBA00023125"/>
    </source>
</evidence>
<dbReference type="InterPro" id="IPR010998">
    <property type="entry name" value="Integrase_recombinase_N"/>
</dbReference>
<keyword evidence="2" id="KW-0229">DNA integration</keyword>
<dbReference type="InterPro" id="IPR011010">
    <property type="entry name" value="DNA_brk_join_enz"/>
</dbReference>
<dbReference type="InterPro" id="IPR050090">
    <property type="entry name" value="Tyrosine_recombinase_XerCD"/>
</dbReference>
<dbReference type="EMBL" id="MGFS01000011">
    <property type="protein sequence ID" value="OGM11773.1"/>
    <property type="molecule type" value="Genomic_DNA"/>
</dbReference>
<dbReference type="Gene3D" id="1.10.443.10">
    <property type="entry name" value="Intergrase catalytic core"/>
    <property type="match status" value="1"/>
</dbReference>
<evidence type="ECO:0000259" key="6">
    <source>
        <dbReference type="PROSITE" id="PS51898"/>
    </source>
</evidence>
<evidence type="ECO:0000313" key="9">
    <source>
        <dbReference type="Proteomes" id="UP000177053"/>
    </source>
</evidence>
<dbReference type="GO" id="GO:0006310">
    <property type="term" value="P:DNA recombination"/>
    <property type="evidence" value="ECO:0007669"/>
    <property type="project" value="UniProtKB-KW"/>
</dbReference>
<dbReference type="Gene3D" id="1.10.150.130">
    <property type="match status" value="1"/>
</dbReference>
<reference evidence="8 9" key="1">
    <citation type="journal article" date="2016" name="Nat. Commun.">
        <title>Thousands of microbial genomes shed light on interconnected biogeochemical processes in an aquifer system.</title>
        <authorList>
            <person name="Anantharaman K."/>
            <person name="Brown C.T."/>
            <person name="Hug L.A."/>
            <person name="Sharon I."/>
            <person name="Castelle C.J."/>
            <person name="Probst A.J."/>
            <person name="Thomas B.C."/>
            <person name="Singh A."/>
            <person name="Wilkins M.J."/>
            <person name="Karaoz U."/>
            <person name="Brodie E.L."/>
            <person name="Williams K.H."/>
            <person name="Hubbard S.S."/>
            <person name="Banfield J.F."/>
        </authorList>
    </citation>
    <scope>NUCLEOTIDE SEQUENCE [LARGE SCALE GENOMIC DNA]</scope>
</reference>
<keyword evidence="4" id="KW-0233">DNA recombination</keyword>
<protein>
    <recommendedName>
        <fullName evidence="10">Tyrosine recombinase XerC</fullName>
    </recommendedName>
</protein>
<evidence type="ECO:0008006" key="10">
    <source>
        <dbReference type="Google" id="ProtNLM"/>
    </source>
</evidence>
<evidence type="ECO:0000256" key="5">
    <source>
        <dbReference type="PROSITE-ProRule" id="PRU01248"/>
    </source>
</evidence>
<dbReference type="SUPFAM" id="SSF56349">
    <property type="entry name" value="DNA breaking-rejoining enzymes"/>
    <property type="match status" value="1"/>
</dbReference>
<evidence type="ECO:0000256" key="4">
    <source>
        <dbReference type="ARBA" id="ARBA00023172"/>
    </source>
</evidence>
<dbReference type="InterPro" id="IPR002104">
    <property type="entry name" value="Integrase_catalytic"/>
</dbReference>
<dbReference type="PANTHER" id="PTHR30349">
    <property type="entry name" value="PHAGE INTEGRASE-RELATED"/>
    <property type="match status" value="1"/>
</dbReference>
<dbReference type="Pfam" id="PF00589">
    <property type="entry name" value="Phage_integrase"/>
    <property type="match status" value="1"/>
</dbReference>
<organism evidence="8 9">
    <name type="scientific">Candidatus Woesebacteria bacterium RBG_16_34_12</name>
    <dbReference type="NCBI Taxonomy" id="1802480"/>
    <lineage>
        <taxon>Bacteria</taxon>
        <taxon>Candidatus Woeseibacteriota</taxon>
    </lineage>
</organism>
<dbReference type="InterPro" id="IPR013762">
    <property type="entry name" value="Integrase-like_cat_sf"/>
</dbReference>
<name>A0A1F7X9Y2_9BACT</name>
<dbReference type="InterPro" id="IPR044068">
    <property type="entry name" value="CB"/>
</dbReference>
<comment type="similarity">
    <text evidence="1">Belongs to the 'phage' integrase family.</text>
</comment>
<dbReference type="GO" id="GO:0003677">
    <property type="term" value="F:DNA binding"/>
    <property type="evidence" value="ECO:0007669"/>
    <property type="project" value="UniProtKB-UniRule"/>
</dbReference>
<dbReference type="Pfam" id="PF02899">
    <property type="entry name" value="Phage_int_SAM_1"/>
    <property type="match status" value="1"/>
</dbReference>
<evidence type="ECO:0000259" key="7">
    <source>
        <dbReference type="PROSITE" id="PS51900"/>
    </source>
</evidence>
<evidence type="ECO:0000256" key="2">
    <source>
        <dbReference type="ARBA" id="ARBA00022908"/>
    </source>
</evidence>
<dbReference type="PANTHER" id="PTHR30349:SF41">
    <property type="entry name" value="INTEGRASE_RECOMBINASE PROTEIN MJ0367-RELATED"/>
    <property type="match status" value="1"/>
</dbReference>
<dbReference type="PROSITE" id="PS51898">
    <property type="entry name" value="TYR_RECOMBINASE"/>
    <property type="match status" value="1"/>
</dbReference>
<dbReference type="CDD" id="cd00397">
    <property type="entry name" value="DNA_BRE_C"/>
    <property type="match status" value="1"/>
</dbReference>
<dbReference type="AlphaFoldDB" id="A0A1F7X9Y2"/>
<dbReference type="Proteomes" id="UP000177053">
    <property type="component" value="Unassembled WGS sequence"/>
</dbReference>
<gene>
    <name evidence="8" type="ORF">A2Z22_04345</name>
</gene>
<sequence length="287" mass="32852">MTQDTLKELLPKFIKNLEEKKRSPSTILAYRADLEQLIDFLQKKNKVIPDQASSSEIESFRDSLITQKYTPKSVSRKLNAVKTFFRWLLANKKILTDPSKNVAHPKIEPSVPKYLSQLEYRALRDVVREDIRVAAIVELILQTGLRISEVANLKLENVTTAELKIEAYATQPERKLPINNSAKTALDNYLKVRPKTNSPFVFVSKNGKPLAVRNIRAAIDRYFQKAEIPNYSVNDLRTTFVIENLKANVDLVLLSHIVGHKRLSTTERYLELAEVKEPGNKQELIEL</sequence>
<dbReference type="InterPro" id="IPR004107">
    <property type="entry name" value="Integrase_SAM-like_N"/>
</dbReference>
<dbReference type="GO" id="GO:0015074">
    <property type="term" value="P:DNA integration"/>
    <property type="evidence" value="ECO:0007669"/>
    <property type="project" value="UniProtKB-KW"/>
</dbReference>
<keyword evidence="3 5" id="KW-0238">DNA-binding</keyword>
<dbReference type="PROSITE" id="PS51900">
    <property type="entry name" value="CB"/>
    <property type="match status" value="1"/>
</dbReference>
<proteinExistence type="inferred from homology"/>
<feature type="domain" description="Tyr recombinase" evidence="6">
    <location>
        <begin position="110"/>
        <end position="287"/>
    </location>
</feature>